<dbReference type="AlphaFoldDB" id="A0A0F3GVI2"/>
<proteinExistence type="predicted"/>
<evidence type="ECO:0000313" key="2">
    <source>
        <dbReference type="Proteomes" id="UP000033423"/>
    </source>
</evidence>
<reference evidence="1 2" key="1">
    <citation type="submission" date="2015-02" db="EMBL/GenBank/DDBJ databases">
        <title>Single-cell genomics of uncultivated deep-branching MTB reveals a conserved set of magnetosome genes.</title>
        <authorList>
            <person name="Kolinko S."/>
            <person name="Richter M."/>
            <person name="Glockner F.O."/>
            <person name="Brachmann A."/>
            <person name="Schuler D."/>
        </authorList>
    </citation>
    <scope>NUCLEOTIDE SEQUENCE [LARGE SCALE GENOMIC DNA]</scope>
    <source>
        <strain evidence="1">TM-1</strain>
    </source>
</reference>
<protein>
    <submittedName>
        <fullName evidence="1">Uncharacterized protein</fullName>
    </submittedName>
</protein>
<comment type="caution">
    <text evidence="1">The sequence shown here is derived from an EMBL/GenBank/DDBJ whole genome shotgun (WGS) entry which is preliminary data.</text>
</comment>
<name>A0A0F3GVI2_9BACT</name>
<evidence type="ECO:0000313" key="1">
    <source>
        <dbReference type="EMBL" id="KJU84693.1"/>
    </source>
</evidence>
<dbReference type="Proteomes" id="UP000033423">
    <property type="component" value="Unassembled WGS sequence"/>
</dbReference>
<accession>A0A0F3GVI2</accession>
<gene>
    <name evidence="1" type="ORF">MBAV_003116</name>
</gene>
<dbReference type="EMBL" id="LACI01001335">
    <property type="protein sequence ID" value="KJU84693.1"/>
    <property type="molecule type" value="Genomic_DNA"/>
</dbReference>
<keyword evidence="2" id="KW-1185">Reference proteome</keyword>
<sequence>MADKDYKSGVNIKDMPTIKSMRNVYIDDGKFLTYTVNGKGVWGGKFFCVFGKCPSNYKTTDTHQGTYVNITYEVTDTVALETIAYQIIDVKHKVVVFDYDNVMFADVYSFLKRWNKDIEFYFQTKPFDLRDYRTRYVVELKVKDVHVGYTAVLKTCDDVLGVGTKIELAKHGKAVR</sequence>
<organism evidence="1 2">
    <name type="scientific">Candidatus Magnetobacterium bavaricum</name>
    <dbReference type="NCBI Taxonomy" id="29290"/>
    <lineage>
        <taxon>Bacteria</taxon>
        <taxon>Pseudomonadati</taxon>
        <taxon>Nitrospirota</taxon>
        <taxon>Thermodesulfovibrionia</taxon>
        <taxon>Thermodesulfovibrionales</taxon>
        <taxon>Candidatus Magnetobacteriaceae</taxon>
        <taxon>Candidatus Magnetobacterium</taxon>
    </lineage>
</organism>